<reference evidence="2 3" key="1">
    <citation type="submission" date="2019-08" db="EMBL/GenBank/DDBJ databases">
        <title>Antarcticibacterium arcticum sp. nov., a bacterium isolated from marine sediment of the Canadian Beaufort Sea.</title>
        <authorList>
            <person name="Lee Y.M."/>
            <person name="Baek K."/>
            <person name="Lee D.-H."/>
            <person name="Shin S.C."/>
            <person name="Jin Y.K."/>
            <person name="Park Y."/>
        </authorList>
    </citation>
    <scope>NUCLEOTIDE SEQUENCE [LARGE SCALE GENOMIC DNA]</scope>
    <source>
        <strain evidence="2 3">PAMC 28998</strain>
    </source>
</reference>
<dbReference type="RefSeq" id="WP_146830271.1">
    <property type="nucleotide sequence ID" value="NZ_CP042476.1"/>
</dbReference>
<keyword evidence="3" id="KW-1185">Reference proteome</keyword>
<feature type="transmembrane region" description="Helical" evidence="1">
    <location>
        <begin position="138"/>
        <end position="158"/>
    </location>
</feature>
<keyword evidence="1" id="KW-1133">Transmembrane helix</keyword>
<keyword evidence="1" id="KW-0812">Transmembrane</keyword>
<dbReference type="KEGG" id="anp:FK178_01370"/>
<sequence>MINKIFVWFLWLTLIIDFSGLYMLFGYYSNYKYFAFVKGTRFVQNYWLFNSYHLIAYCAFLSFFIFQINSKKWRKSFWILTVLFSIIAVLNLIFSGVFFTGYSAFTAIGGTIILLLCIILFFYQTLRSNKILNFYSDLAFYVAIGALLWHVSITPLFIYNKYGIMSSSPDFVEFYKGLLLTMNIFMYGCFAAGFLIKSKSGNSEIIRNLNGVDKV</sequence>
<feature type="transmembrane region" description="Helical" evidence="1">
    <location>
        <begin position="105"/>
        <end position="126"/>
    </location>
</feature>
<dbReference type="AlphaFoldDB" id="A0A5B8YEW5"/>
<name>A0A5B8YEW5_9FLAO</name>
<evidence type="ECO:0000313" key="3">
    <source>
        <dbReference type="Proteomes" id="UP000321954"/>
    </source>
</evidence>
<evidence type="ECO:0000256" key="1">
    <source>
        <dbReference type="SAM" id="Phobius"/>
    </source>
</evidence>
<gene>
    <name evidence="2" type="ORF">FK178_01370</name>
</gene>
<dbReference type="EMBL" id="CP042476">
    <property type="protein sequence ID" value="QED36450.1"/>
    <property type="molecule type" value="Genomic_DNA"/>
</dbReference>
<keyword evidence="1" id="KW-0472">Membrane</keyword>
<evidence type="ECO:0000313" key="2">
    <source>
        <dbReference type="EMBL" id="QED36450.1"/>
    </source>
</evidence>
<dbReference type="Proteomes" id="UP000321954">
    <property type="component" value="Chromosome"/>
</dbReference>
<protein>
    <submittedName>
        <fullName evidence="2">Uncharacterized protein</fullName>
    </submittedName>
</protein>
<feature type="transmembrane region" description="Helical" evidence="1">
    <location>
        <begin position="47"/>
        <end position="66"/>
    </location>
</feature>
<organism evidence="2 3">
    <name type="scientific">Antarcticibacterium arcticum</name>
    <dbReference type="NCBI Taxonomy" id="2585771"/>
    <lineage>
        <taxon>Bacteria</taxon>
        <taxon>Pseudomonadati</taxon>
        <taxon>Bacteroidota</taxon>
        <taxon>Flavobacteriia</taxon>
        <taxon>Flavobacteriales</taxon>
        <taxon>Flavobacteriaceae</taxon>
        <taxon>Antarcticibacterium</taxon>
    </lineage>
</organism>
<feature type="transmembrane region" description="Helical" evidence="1">
    <location>
        <begin position="78"/>
        <end position="99"/>
    </location>
</feature>
<proteinExistence type="predicted"/>
<dbReference type="OrthoDB" id="1453530at2"/>
<accession>A0A5B8YEW5</accession>
<feature type="transmembrane region" description="Helical" evidence="1">
    <location>
        <begin position="178"/>
        <end position="196"/>
    </location>
</feature>
<feature type="transmembrane region" description="Helical" evidence="1">
    <location>
        <begin position="7"/>
        <end position="27"/>
    </location>
</feature>